<dbReference type="EMBL" id="CM056795">
    <property type="protein sequence ID" value="KAJ8720998.1"/>
    <property type="molecule type" value="Genomic_DNA"/>
</dbReference>
<reference evidence="1" key="1">
    <citation type="submission" date="2023-03" db="EMBL/GenBank/DDBJ databases">
        <title>Chromosome-level genomes of two armyworms, Mythimna separata and Mythimna loreyi, provide insights into the biosynthesis and reception of sex pheromones.</title>
        <authorList>
            <person name="Zhao H."/>
        </authorList>
    </citation>
    <scope>NUCLEOTIDE SEQUENCE</scope>
    <source>
        <strain evidence="1">BeijingLab</strain>
    </source>
</reference>
<sequence>MLLNSLESITIALSFDIDDVNNAILFSKLNILHPTVLSPYQLYQELDLHRDKLPKHCELPTSLSLENIHVVIDISDLICYYHHNKIIINTKIPLVLPQTYNLYHNVPLPAPYDVTKPDTYILIAPSKPYVATTTTIDRMFYSLLESVDKCQVI</sequence>
<proteinExistence type="predicted"/>
<protein>
    <submittedName>
        <fullName evidence="1">Uncharacterized protein</fullName>
    </submittedName>
</protein>
<accession>A0ACC2QNA6</accession>
<keyword evidence="2" id="KW-1185">Reference proteome</keyword>
<organism evidence="1 2">
    <name type="scientific">Mythimna loreyi</name>
    <dbReference type="NCBI Taxonomy" id="667449"/>
    <lineage>
        <taxon>Eukaryota</taxon>
        <taxon>Metazoa</taxon>
        <taxon>Ecdysozoa</taxon>
        <taxon>Arthropoda</taxon>
        <taxon>Hexapoda</taxon>
        <taxon>Insecta</taxon>
        <taxon>Pterygota</taxon>
        <taxon>Neoptera</taxon>
        <taxon>Endopterygota</taxon>
        <taxon>Lepidoptera</taxon>
        <taxon>Glossata</taxon>
        <taxon>Ditrysia</taxon>
        <taxon>Noctuoidea</taxon>
        <taxon>Noctuidae</taxon>
        <taxon>Noctuinae</taxon>
        <taxon>Hadenini</taxon>
        <taxon>Mythimna</taxon>
    </lineage>
</organism>
<gene>
    <name evidence="1" type="ORF">PYW08_006463</name>
</gene>
<evidence type="ECO:0000313" key="1">
    <source>
        <dbReference type="EMBL" id="KAJ8720998.1"/>
    </source>
</evidence>
<dbReference type="Proteomes" id="UP001231649">
    <property type="component" value="Chromosome 19"/>
</dbReference>
<evidence type="ECO:0000313" key="2">
    <source>
        <dbReference type="Proteomes" id="UP001231649"/>
    </source>
</evidence>
<comment type="caution">
    <text evidence="1">The sequence shown here is derived from an EMBL/GenBank/DDBJ whole genome shotgun (WGS) entry which is preliminary data.</text>
</comment>
<name>A0ACC2QNA6_9NEOP</name>